<organism evidence="3 4">
    <name type="scientific">Tritrichomonas foetus</name>
    <dbReference type="NCBI Taxonomy" id="1144522"/>
    <lineage>
        <taxon>Eukaryota</taxon>
        <taxon>Metamonada</taxon>
        <taxon>Parabasalia</taxon>
        <taxon>Tritrichomonadida</taxon>
        <taxon>Tritrichomonadidae</taxon>
        <taxon>Tritrichomonas</taxon>
    </lineage>
</organism>
<evidence type="ECO:0000313" key="3">
    <source>
        <dbReference type="EMBL" id="OHT00934.1"/>
    </source>
</evidence>
<gene>
    <name evidence="3" type="ORF">TRFO_32231</name>
</gene>
<keyword evidence="1" id="KW-0472">Membrane</keyword>
<dbReference type="VEuPathDB" id="TrichDB:TRFO_32231"/>
<dbReference type="Proteomes" id="UP000179807">
    <property type="component" value="Unassembled WGS sequence"/>
</dbReference>
<feature type="transmembrane region" description="Helical" evidence="1">
    <location>
        <begin position="194"/>
        <end position="218"/>
    </location>
</feature>
<dbReference type="InterPro" id="IPR001054">
    <property type="entry name" value="A/G_cyclase"/>
</dbReference>
<dbReference type="GeneID" id="94843097"/>
<dbReference type="RefSeq" id="XP_068354070.1">
    <property type="nucleotide sequence ID" value="XM_068508393.1"/>
</dbReference>
<feature type="transmembrane region" description="Helical" evidence="1">
    <location>
        <begin position="230"/>
        <end position="251"/>
    </location>
</feature>
<feature type="transmembrane region" description="Helical" evidence="1">
    <location>
        <begin position="263"/>
        <end position="285"/>
    </location>
</feature>
<feature type="transmembrane region" description="Helical" evidence="1">
    <location>
        <begin position="98"/>
        <end position="115"/>
    </location>
</feature>
<dbReference type="GO" id="GO:0009190">
    <property type="term" value="P:cyclic nucleotide biosynthetic process"/>
    <property type="evidence" value="ECO:0007669"/>
    <property type="project" value="InterPro"/>
</dbReference>
<dbReference type="Gene3D" id="3.30.70.1230">
    <property type="entry name" value="Nucleotide cyclase"/>
    <property type="match status" value="1"/>
</dbReference>
<keyword evidence="4" id="KW-1185">Reference proteome</keyword>
<feature type="transmembrane region" description="Helical" evidence="1">
    <location>
        <begin position="297"/>
        <end position="314"/>
    </location>
</feature>
<dbReference type="InterPro" id="IPR029787">
    <property type="entry name" value="Nucleotide_cyclase"/>
</dbReference>
<dbReference type="SUPFAM" id="SSF55073">
    <property type="entry name" value="Nucleotide cyclase"/>
    <property type="match status" value="1"/>
</dbReference>
<feature type="transmembrane region" description="Helical" evidence="1">
    <location>
        <begin position="924"/>
        <end position="951"/>
    </location>
</feature>
<keyword evidence="1" id="KW-1133">Transmembrane helix</keyword>
<sequence>MLPSAFSTTVTQNSTTAGSTKGFLSFSSQSVIDSSKGPSLSERIKNNCLHLSANLHRYKGFDEAFHNFAVVFRMIQNYCICLMPGCTDFWRSNNSTSFFVYILAIPLHLCFLPGNASFHSYFSIVLFLFFLISIIFIISVILRNPEEYSASNSIIFFISLYCSVLTPILSIFVFTLFGNLLKSYIFMGDHSTEVIAAIVLSAITAVLVVMSHYFSFYLMRGTANIDFNAIYVPWAPYISIYAHIEMVYLILSFLEEFLPLNQTWFQVAFSIFALLISNPFTIIFMIRHPIFQDVNDIVYLSTQLTVNMITVILMDVRLISDKLTPTLLFVIVIISFALFLITYKFIIRRLLLKYTKLLYSVYKQSTPVLPPTTPLVFTTPLSNQVPLSHEAYSVMQAFSSLEITTVREFLIFIFVGAIVRMPAIKNIDFIKWGLNYFSDVKTLIICAQICQHFEDNGQTQTVLIQRLREIPDLSIFLTPILHNLELDHTDVISDKPLFLKMLQKKATGGLARCRRSLSLFWGCVLKHSQNTMNESLCKLRDSIYEANLHFDELIRCYPVSIEAIALYLNFLTEVKGEYLKCNQYINDMSAKFIEMKSDAIENDDSIDGISLLLQDPNRRFSPYISKLSQFMEQERQAHESTNGPIIAIWTLAIISSIALIVCILVIMIKTLVSFNVYPSLLMIVNSCDDVIMKISSLILGARRLCLFSAGGLTGNTINFGTGGSDTSMYDSPEVLIPWLLQQGDHLPQLILRFYKNATNNADLLRLLTKNVKPLLIFNTTMNGSLNFIFDMMCMSLRNIATNIPSLFEDIEYKRAAPKADLQLMLYEKMKMSFFDGHWSPHRKSLTNSLENLQKLKNVLLPPSTLENSSSGTDMEPIENFHAVCNSSEMNLLVNNIEITAELSDDFVDSFITISSQTVESLSSLLYYSMIFFPIGYVFVFGVALLIVCIYIKKEANFRLTLFLSLPEQVASEIFRAGGGSYVTKKKIDNRENAGNQSDYGADGTNQPSVELISPEVEQMKEKALTIESLYQFSSTKNLITGTGLKEYAAYGVVYIIIAAIAIFCLTFYARSVNNTFHARSNMLCYSALRYSSVAYASMFLEEGFFSSNISMFNSSEVLRLSQKFLIRAESIHRVLTYGSDDIQFDFREYSNLKNMILKDISMAIPDTFQPEPAYSMMQHDGYKSYSFDTFMRIFIESTRGMMETYRIDNESYHINDNSWQHYNHLIVGHLMSSLENATFFYLEGVSSVIEESFIVSLLISVVTLIVLLLLFVGPILSSTLAISRYFSTTLHVLCQVPPDVFNRSFYINKWLKGQISRSNYNQYENTFMRTVSQELQARIIEESPEKMILFSSTGEYIETHSYDVSQLEEKTLPNILSLAIDTKDQKIVEEVKHNLEKFQEAKDQIDNVVIVANSIKDTPIKLTVTGITSADLSSSISSVQRYYSYIAILIRDVTQEANEEALFEQEKEKTLGLLKQIIPTQFAIRIHDGERRISFSSGIGSVMSVMIDHYEECLEKVDLSMVSEILMSLRKAVDQALVDFDNVSMISMTGGEFLFVAGLFNDEQNGRTEAIDTLQFAVKLNSAMIETFESYHLNASMKFGICTGGPIYCKLIMDGTPVSIVSGDPVSMAKIIRDYCKSKQLLLERTTYECSYGLNIDAQLVGEFDFQGRHTAYYSLVLDKNTTIANQ</sequence>
<feature type="transmembrane region" description="Helical" evidence="1">
    <location>
        <begin position="645"/>
        <end position="668"/>
    </location>
</feature>
<accession>A0A1J4JTV3</accession>
<dbReference type="Pfam" id="PF00211">
    <property type="entry name" value="Guanylate_cyc"/>
    <property type="match status" value="1"/>
</dbReference>
<feature type="transmembrane region" description="Helical" evidence="1">
    <location>
        <begin position="1253"/>
        <end position="1276"/>
    </location>
</feature>
<feature type="transmembrane region" description="Helical" evidence="1">
    <location>
        <begin position="154"/>
        <end position="174"/>
    </location>
</feature>
<proteinExistence type="predicted"/>
<dbReference type="OrthoDB" id="10553216at2759"/>
<comment type="caution">
    <text evidence="3">The sequence shown here is derived from an EMBL/GenBank/DDBJ whole genome shotgun (WGS) entry which is preliminary data.</text>
</comment>
<feature type="transmembrane region" description="Helical" evidence="1">
    <location>
        <begin position="326"/>
        <end position="346"/>
    </location>
</feature>
<dbReference type="GO" id="GO:0035556">
    <property type="term" value="P:intracellular signal transduction"/>
    <property type="evidence" value="ECO:0007669"/>
    <property type="project" value="InterPro"/>
</dbReference>
<keyword evidence="1" id="KW-0812">Transmembrane</keyword>
<evidence type="ECO:0000256" key="1">
    <source>
        <dbReference type="SAM" id="Phobius"/>
    </source>
</evidence>
<dbReference type="EMBL" id="MLAK01000931">
    <property type="protein sequence ID" value="OHT00934.1"/>
    <property type="molecule type" value="Genomic_DNA"/>
</dbReference>
<feature type="transmembrane region" description="Helical" evidence="1">
    <location>
        <begin position="1047"/>
        <end position="1069"/>
    </location>
</feature>
<feature type="transmembrane region" description="Helical" evidence="1">
    <location>
        <begin position="121"/>
        <end position="142"/>
    </location>
</feature>
<evidence type="ECO:0000313" key="4">
    <source>
        <dbReference type="Proteomes" id="UP000179807"/>
    </source>
</evidence>
<protein>
    <recommendedName>
        <fullName evidence="2">Guanylate cyclase domain-containing protein</fullName>
    </recommendedName>
</protein>
<reference evidence="3" key="1">
    <citation type="submission" date="2016-10" db="EMBL/GenBank/DDBJ databases">
        <authorList>
            <person name="Benchimol M."/>
            <person name="Almeida L.G."/>
            <person name="Vasconcelos A.T."/>
            <person name="Perreira-Neves A."/>
            <person name="Rosa I.A."/>
            <person name="Tasca T."/>
            <person name="Bogo M.R."/>
            <person name="de Souza W."/>
        </authorList>
    </citation>
    <scope>NUCLEOTIDE SEQUENCE [LARGE SCALE GENOMIC DNA]</scope>
    <source>
        <strain evidence="3">K</strain>
    </source>
</reference>
<feature type="domain" description="Guanylate cyclase" evidence="2">
    <location>
        <begin position="1506"/>
        <end position="1671"/>
    </location>
</feature>
<evidence type="ECO:0000259" key="2">
    <source>
        <dbReference type="Pfam" id="PF00211"/>
    </source>
</evidence>
<name>A0A1J4JTV3_9EUKA</name>